<keyword evidence="4" id="KW-1003">Cell membrane</keyword>
<dbReference type="PANTHER" id="PTHR34979:SF1">
    <property type="entry name" value="INNER MEMBRANE PROTEIN YGAZ"/>
    <property type="match status" value="1"/>
</dbReference>
<evidence type="ECO:0000256" key="1">
    <source>
        <dbReference type="ARBA" id="ARBA00004651"/>
    </source>
</evidence>
<evidence type="ECO:0000256" key="4">
    <source>
        <dbReference type="ARBA" id="ARBA00022475"/>
    </source>
</evidence>
<evidence type="ECO:0000256" key="8">
    <source>
        <dbReference type="SAM" id="Phobius"/>
    </source>
</evidence>
<feature type="transmembrane region" description="Helical" evidence="8">
    <location>
        <begin position="71"/>
        <end position="93"/>
    </location>
</feature>
<dbReference type="Proteomes" id="UP000317935">
    <property type="component" value="Chromosome"/>
</dbReference>
<dbReference type="OrthoDB" id="9803444at2"/>
<dbReference type="PANTHER" id="PTHR34979">
    <property type="entry name" value="INNER MEMBRANE PROTEIN YGAZ"/>
    <property type="match status" value="1"/>
</dbReference>
<dbReference type="RefSeq" id="WP_064429887.1">
    <property type="nucleotide sequence ID" value="NZ_AP019774.1"/>
</dbReference>
<evidence type="ECO:0000313" key="10">
    <source>
        <dbReference type="Proteomes" id="UP000317935"/>
    </source>
</evidence>
<gene>
    <name evidence="9" type="primary">azlC</name>
    <name evidence="9" type="ORF">SNTW_14140</name>
</gene>
<evidence type="ECO:0000313" key="9">
    <source>
        <dbReference type="EMBL" id="BCD70769.1"/>
    </source>
</evidence>
<feature type="transmembrane region" description="Helical" evidence="8">
    <location>
        <begin position="160"/>
        <end position="178"/>
    </location>
</feature>
<evidence type="ECO:0000256" key="6">
    <source>
        <dbReference type="ARBA" id="ARBA00022989"/>
    </source>
</evidence>
<dbReference type="Pfam" id="PF03591">
    <property type="entry name" value="AzlC"/>
    <property type="match status" value="1"/>
</dbReference>
<keyword evidence="6 8" id="KW-1133">Transmembrane helix</keyword>
<sequence>MPKKAFLLAVQEAFPHTLPICLGYTLMGITWGVLCKQDGHSLLFILGVSLFIYAGAVQFMLVALMEIKASLLNIFLLVLLVNVRQMCYAISMLEPFASMQKKRILYMAHTLSDETFMLLNLIKPQKSSSQDFMFAIALLNHVYWVFGCVAGGLLGGSFNLNVAGMSFIMVAIFVVIFIEQWKSTNRHASALIGLFSSIICFLLFGKAHFLLPTLILMGLIFLCFRRQLE</sequence>
<reference evidence="9 10" key="1">
    <citation type="submission" date="2019-06" db="EMBL/GenBank/DDBJ databases">
        <title>Complete genome sequence of Helicobacter suis SNTW101c.</title>
        <authorList>
            <person name="Rimbara E."/>
            <person name="Suzuki M."/>
            <person name="Matsui H."/>
            <person name="Nakamura M."/>
            <person name="Mori S."/>
            <person name="Shibayama K."/>
        </authorList>
    </citation>
    <scope>NUCLEOTIDE SEQUENCE [LARGE SCALE GENOMIC DNA]</scope>
    <source>
        <strain evidence="9 10">SNTW101c</strain>
    </source>
</reference>
<keyword evidence="3" id="KW-0813">Transport</keyword>
<keyword evidence="7 8" id="KW-0472">Membrane</keyword>
<feature type="transmembrane region" description="Helical" evidence="8">
    <location>
        <begin position="16"/>
        <end position="35"/>
    </location>
</feature>
<comment type="similarity">
    <text evidence="2">Belongs to the AzlC family.</text>
</comment>
<accession>A0A6J4CZ79</accession>
<feature type="transmembrane region" description="Helical" evidence="8">
    <location>
        <begin position="187"/>
        <end position="204"/>
    </location>
</feature>
<feature type="transmembrane region" description="Helical" evidence="8">
    <location>
        <begin position="42"/>
        <end position="65"/>
    </location>
</feature>
<evidence type="ECO:0000256" key="2">
    <source>
        <dbReference type="ARBA" id="ARBA00010735"/>
    </source>
</evidence>
<comment type="subcellular location">
    <subcellularLocation>
        <location evidence="1">Cell membrane</location>
        <topology evidence="1">Multi-pass membrane protein</topology>
    </subcellularLocation>
</comment>
<dbReference type="InterPro" id="IPR011606">
    <property type="entry name" value="Brnchd-chn_aa_trnsp_permease"/>
</dbReference>
<feature type="transmembrane region" description="Helical" evidence="8">
    <location>
        <begin position="132"/>
        <end position="154"/>
    </location>
</feature>
<keyword evidence="5 8" id="KW-0812">Transmembrane</keyword>
<proteinExistence type="inferred from homology"/>
<dbReference type="AlphaFoldDB" id="A0A6J4CZ79"/>
<name>A0A6J4CZ79_9HELI</name>
<evidence type="ECO:0000256" key="3">
    <source>
        <dbReference type="ARBA" id="ARBA00022448"/>
    </source>
</evidence>
<protein>
    <submittedName>
        <fullName evidence="9">Branched-chain amino acid transport protein AzlC</fullName>
    </submittedName>
</protein>
<dbReference type="EMBL" id="AP019774">
    <property type="protein sequence ID" value="BCD70769.1"/>
    <property type="molecule type" value="Genomic_DNA"/>
</dbReference>
<dbReference type="GO" id="GO:1903785">
    <property type="term" value="P:L-valine transmembrane transport"/>
    <property type="evidence" value="ECO:0007669"/>
    <property type="project" value="TreeGrafter"/>
</dbReference>
<organism evidence="9 10">
    <name type="scientific">Helicobacter suis</name>
    <dbReference type="NCBI Taxonomy" id="104628"/>
    <lineage>
        <taxon>Bacteria</taxon>
        <taxon>Pseudomonadati</taxon>
        <taxon>Campylobacterota</taxon>
        <taxon>Epsilonproteobacteria</taxon>
        <taxon>Campylobacterales</taxon>
        <taxon>Helicobacteraceae</taxon>
        <taxon>Helicobacter</taxon>
    </lineage>
</organism>
<evidence type="ECO:0000256" key="7">
    <source>
        <dbReference type="ARBA" id="ARBA00023136"/>
    </source>
</evidence>
<evidence type="ECO:0000256" key="5">
    <source>
        <dbReference type="ARBA" id="ARBA00022692"/>
    </source>
</evidence>
<dbReference type="GO" id="GO:0005886">
    <property type="term" value="C:plasma membrane"/>
    <property type="evidence" value="ECO:0007669"/>
    <property type="project" value="UniProtKB-SubCell"/>
</dbReference>